<organism evidence="1">
    <name type="scientific">Arundo donax</name>
    <name type="common">Giant reed</name>
    <name type="synonym">Donax arundinaceus</name>
    <dbReference type="NCBI Taxonomy" id="35708"/>
    <lineage>
        <taxon>Eukaryota</taxon>
        <taxon>Viridiplantae</taxon>
        <taxon>Streptophyta</taxon>
        <taxon>Embryophyta</taxon>
        <taxon>Tracheophyta</taxon>
        <taxon>Spermatophyta</taxon>
        <taxon>Magnoliopsida</taxon>
        <taxon>Liliopsida</taxon>
        <taxon>Poales</taxon>
        <taxon>Poaceae</taxon>
        <taxon>PACMAD clade</taxon>
        <taxon>Arundinoideae</taxon>
        <taxon>Arundineae</taxon>
        <taxon>Arundo</taxon>
    </lineage>
</organism>
<evidence type="ECO:0000313" key="1">
    <source>
        <dbReference type="EMBL" id="JAD32746.1"/>
    </source>
</evidence>
<proteinExistence type="predicted"/>
<dbReference type="EMBL" id="GBRH01265149">
    <property type="protein sequence ID" value="JAD32746.1"/>
    <property type="molecule type" value="Transcribed_RNA"/>
</dbReference>
<name>A0A0A8Z1Q9_ARUDO</name>
<sequence length="62" mass="7619">MFIASIIEIRRANLEVCSKHIFWRLIPLNKYFFHQKKNYNITLSIFHQAFFLLLFQRPGYLE</sequence>
<accession>A0A0A8Z1Q9</accession>
<protein>
    <submittedName>
        <fullName evidence="1">Uncharacterized protein</fullName>
    </submittedName>
</protein>
<dbReference type="AlphaFoldDB" id="A0A0A8Z1Q9"/>
<reference evidence="1" key="1">
    <citation type="submission" date="2014-09" db="EMBL/GenBank/DDBJ databases">
        <authorList>
            <person name="Magalhaes I.L.F."/>
            <person name="Oliveira U."/>
            <person name="Santos F.R."/>
            <person name="Vidigal T.H.D.A."/>
            <person name="Brescovit A.D."/>
            <person name="Santos A.J."/>
        </authorList>
    </citation>
    <scope>NUCLEOTIDE SEQUENCE</scope>
    <source>
        <tissue evidence="1">Shoot tissue taken approximately 20 cm above the soil surface</tissue>
    </source>
</reference>
<reference evidence="1" key="2">
    <citation type="journal article" date="2015" name="Data Brief">
        <title>Shoot transcriptome of the giant reed, Arundo donax.</title>
        <authorList>
            <person name="Barrero R.A."/>
            <person name="Guerrero F.D."/>
            <person name="Moolhuijzen P."/>
            <person name="Goolsby J.A."/>
            <person name="Tidwell J."/>
            <person name="Bellgard S.E."/>
            <person name="Bellgard M.I."/>
        </authorList>
    </citation>
    <scope>NUCLEOTIDE SEQUENCE</scope>
    <source>
        <tissue evidence="1">Shoot tissue taken approximately 20 cm above the soil surface</tissue>
    </source>
</reference>